<dbReference type="AlphaFoldDB" id="A0A815YWL5"/>
<gene>
    <name evidence="1" type="ORF">SEV965_LOCUS39735</name>
</gene>
<reference evidence="1" key="1">
    <citation type="submission" date="2021-02" db="EMBL/GenBank/DDBJ databases">
        <authorList>
            <person name="Nowell W R."/>
        </authorList>
    </citation>
    <scope>NUCLEOTIDE SEQUENCE</scope>
</reference>
<evidence type="ECO:0000313" key="2">
    <source>
        <dbReference type="Proteomes" id="UP000663889"/>
    </source>
</evidence>
<organism evidence="1 2">
    <name type="scientific">Rotaria sordida</name>
    <dbReference type="NCBI Taxonomy" id="392033"/>
    <lineage>
        <taxon>Eukaryota</taxon>
        <taxon>Metazoa</taxon>
        <taxon>Spiralia</taxon>
        <taxon>Gnathifera</taxon>
        <taxon>Rotifera</taxon>
        <taxon>Eurotatoria</taxon>
        <taxon>Bdelloidea</taxon>
        <taxon>Philodinida</taxon>
        <taxon>Philodinidae</taxon>
        <taxon>Rotaria</taxon>
    </lineage>
</organism>
<evidence type="ECO:0000313" key="1">
    <source>
        <dbReference type="EMBL" id="CAF1575083.1"/>
    </source>
</evidence>
<comment type="caution">
    <text evidence="1">The sequence shown here is derived from an EMBL/GenBank/DDBJ whole genome shotgun (WGS) entry which is preliminary data.</text>
</comment>
<dbReference type="EMBL" id="CAJNOU010016458">
    <property type="protein sequence ID" value="CAF1575083.1"/>
    <property type="molecule type" value="Genomic_DNA"/>
</dbReference>
<name>A0A815YWL5_9BILA</name>
<protein>
    <submittedName>
        <fullName evidence="1">Uncharacterized protein</fullName>
    </submittedName>
</protein>
<dbReference type="Proteomes" id="UP000663889">
    <property type="component" value="Unassembled WGS sequence"/>
</dbReference>
<accession>A0A815YWL5</accession>
<proteinExistence type="predicted"/>
<feature type="non-terminal residue" evidence="1">
    <location>
        <position position="1"/>
    </location>
</feature>
<sequence length="37" mass="4015">QQRVSGGLATVAVPQRIVTVQRQVGSQTELPTFYLSV</sequence>